<evidence type="ECO:0000313" key="2">
    <source>
        <dbReference type="EMBL" id="CAB4929102.1"/>
    </source>
</evidence>
<sequence>MTIPRRSPSRLATALATASVVLVPVVLAAPAAGAAEPAAPVVRESFDDGRVPAGWTVGPGSGAWTVEGGRLVGRSASTSQISTIAFGTRLEDFRFSATVRFESVVNAARWAALALDMPKGGAPPWSQAALRSASTAANGVEFAQRTAGNAWNVTDAGSAPADAGVGKDVQVVIEVRGGRATWTLDGRQVLTTNRLPRIADGAFGLVANGAKVQFDDVEIRPLAPESFVLPNDGTAVPKVVAHRGYSSVAPENTDVAMAIAGRTGADFVENDTAVNADGEPWVLHDSTVDRTTDGTGALKSLGSGYLRGLDAGSWFSPVFTGERLPSLVEQLGVVKQGGSRLLLEIKSPQTEAQVRTIIDRVRANGMADRTVIQSFSDDIVRWARAYAPSIPTMILRGTLDADPVATAKALGVVSYNPSWTAIKGKPEVVEALNDAGIAVMPYTVDSAAEWATMQEHGVDGIITNRAGELVGWNMRLAQDGDVRPPAKPAEARILAPRDGLVLTRGDERSLALDLQHETGATATLDGAAIAPGATIDPDELPLGRHTVVVTAPGETGTPARAEATFTVRATPAGVASLVATVDGLDPQDRTKLLREGLDGRWERFRKTLDAAEVPAATRRLLDGDAAVLQAAAGDR</sequence>
<dbReference type="AlphaFoldDB" id="A0A6J7IF52"/>
<proteinExistence type="predicted"/>
<dbReference type="GO" id="GO:0006629">
    <property type="term" value="P:lipid metabolic process"/>
    <property type="evidence" value="ECO:0007669"/>
    <property type="project" value="InterPro"/>
</dbReference>
<dbReference type="PROSITE" id="PS51704">
    <property type="entry name" value="GP_PDE"/>
    <property type="match status" value="1"/>
</dbReference>
<dbReference type="InterPro" id="IPR030395">
    <property type="entry name" value="GP_PDE_dom"/>
</dbReference>
<feature type="domain" description="GP-PDE" evidence="1">
    <location>
        <begin position="237"/>
        <end position="473"/>
    </location>
</feature>
<dbReference type="PANTHER" id="PTHR46211:SF1">
    <property type="entry name" value="GLYCEROPHOSPHODIESTER PHOSPHODIESTERASE, CYTOPLASMIC"/>
    <property type="match status" value="1"/>
</dbReference>
<evidence type="ECO:0000259" key="1">
    <source>
        <dbReference type="PROSITE" id="PS51704"/>
    </source>
</evidence>
<gene>
    <name evidence="2" type="ORF">UFOPK3564_02273</name>
</gene>
<organism evidence="2">
    <name type="scientific">freshwater metagenome</name>
    <dbReference type="NCBI Taxonomy" id="449393"/>
    <lineage>
        <taxon>unclassified sequences</taxon>
        <taxon>metagenomes</taxon>
        <taxon>ecological metagenomes</taxon>
    </lineage>
</organism>
<reference evidence="2" key="1">
    <citation type="submission" date="2020-05" db="EMBL/GenBank/DDBJ databases">
        <authorList>
            <person name="Chiriac C."/>
            <person name="Salcher M."/>
            <person name="Ghai R."/>
            <person name="Kavagutti S V."/>
        </authorList>
    </citation>
    <scope>NUCLEOTIDE SEQUENCE</scope>
</reference>
<dbReference type="SUPFAM" id="SSF51695">
    <property type="entry name" value="PLC-like phosphodiesterases"/>
    <property type="match status" value="1"/>
</dbReference>
<dbReference type="Pfam" id="PF03009">
    <property type="entry name" value="GDPD"/>
    <property type="match status" value="1"/>
</dbReference>
<dbReference type="PANTHER" id="PTHR46211">
    <property type="entry name" value="GLYCEROPHOSPHORYL DIESTER PHOSPHODIESTERASE"/>
    <property type="match status" value="1"/>
</dbReference>
<name>A0A6J7IF52_9ZZZZ</name>
<accession>A0A6J7IF52</accession>
<dbReference type="GO" id="GO:0008081">
    <property type="term" value="F:phosphoric diester hydrolase activity"/>
    <property type="evidence" value="ECO:0007669"/>
    <property type="project" value="InterPro"/>
</dbReference>
<dbReference type="EMBL" id="CAFBMK010000151">
    <property type="protein sequence ID" value="CAB4929102.1"/>
    <property type="molecule type" value="Genomic_DNA"/>
</dbReference>
<dbReference type="Gene3D" id="3.20.20.190">
    <property type="entry name" value="Phosphatidylinositol (PI) phosphodiesterase"/>
    <property type="match status" value="1"/>
</dbReference>
<protein>
    <submittedName>
        <fullName evidence="2">Unannotated protein</fullName>
    </submittedName>
</protein>
<dbReference type="Pfam" id="PF06439">
    <property type="entry name" value="3keto-disac_hyd"/>
    <property type="match status" value="1"/>
</dbReference>
<dbReference type="InterPro" id="IPR010496">
    <property type="entry name" value="AL/BT2_dom"/>
</dbReference>
<dbReference type="Gene3D" id="2.60.120.560">
    <property type="entry name" value="Exo-inulinase, domain 1"/>
    <property type="match status" value="1"/>
</dbReference>
<dbReference type="InterPro" id="IPR017946">
    <property type="entry name" value="PLC-like_Pdiesterase_TIM-brl"/>
</dbReference>